<reference evidence="2 3" key="1">
    <citation type="submission" date="2023-08" db="EMBL/GenBank/DDBJ databases">
        <title>Black Yeasts Isolated from many extreme environments.</title>
        <authorList>
            <person name="Coleine C."/>
            <person name="Stajich J.E."/>
            <person name="Selbmann L."/>
        </authorList>
    </citation>
    <scope>NUCLEOTIDE SEQUENCE [LARGE SCALE GENOMIC DNA]</scope>
    <source>
        <strain evidence="2 3">CCFEE 5910</strain>
    </source>
</reference>
<dbReference type="PANTHER" id="PTHR34117">
    <property type="entry name" value="STYLE CELL-CYCLE INHIBITOR 1"/>
    <property type="match status" value="1"/>
</dbReference>
<feature type="compositionally biased region" description="Basic and acidic residues" evidence="1">
    <location>
        <begin position="156"/>
        <end position="180"/>
    </location>
</feature>
<dbReference type="Proteomes" id="UP001309876">
    <property type="component" value="Unassembled WGS sequence"/>
</dbReference>
<gene>
    <name evidence="2" type="ORF">LTR05_005644</name>
</gene>
<comment type="caution">
    <text evidence="2">The sequence shown here is derived from an EMBL/GenBank/DDBJ whole genome shotgun (WGS) entry which is preliminary data.</text>
</comment>
<dbReference type="EMBL" id="JAVRRJ010000005">
    <property type="protein sequence ID" value="KAK5084566.1"/>
    <property type="molecule type" value="Genomic_DNA"/>
</dbReference>
<feature type="compositionally biased region" description="Basic and acidic residues" evidence="1">
    <location>
        <begin position="211"/>
        <end position="256"/>
    </location>
</feature>
<feature type="compositionally biased region" description="Acidic residues" evidence="1">
    <location>
        <begin position="79"/>
        <end position="90"/>
    </location>
</feature>
<accession>A0AAN7SYV3</accession>
<dbReference type="AlphaFoldDB" id="A0AAN7SYV3"/>
<dbReference type="PANTHER" id="PTHR34117:SF1">
    <property type="entry name" value="STYLE CELL-CYCLE INHIBITOR 1"/>
    <property type="match status" value="1"/>
</dbReference>
<evidence type="ECO:0000313" key="3">
    <source>
        <dbReference type="Proteomes" id="UP001309876"/>
    </source>
</evidence>
<organism evidence="2 3">
    <name type="scientific">Lithohypha guttulata</name>
    <dbReference type="NCBI Taxonomy" id="1690604"/>
    <lineage>
        <taxon>Eukaryota</taxon>
        <taxon>Fungi</taxon>
        <taxon>Dikarya</taxon>
        <taxon>Ascomycota</taxon>
        <taxon>Pezizomycotina</taxon>
        <taxon>Eurotiomycetes</taxon>
        <taxon>Chaetothyriomycetidae</taxon>
        <taxon>Chaetothyriales</taxon>
        <taxon>Trichomeriaceae</taxon>
        <taxon>Lithohypha</taxon>
    </lineage>
</organism>
<sequence>MFALYLDIQKQIDIDELEDDEVKGRWKSFVHKWNRGDLAEGWYDPSTLQKALQAADLQNLNRSTSDAAGKDGPGPLSDEVQDDSPEDDDFGPALPQELQAVVSSETSLNRSGPTIPSMDDIRSRNEDARLTAAEAKEQRLEDMRQSRKLDRKQRKERLDEIAPRAEAGTRERQLEKKRDIAASNRAFATSKDTGGDVEVPESDVMGGDDLGELKRIKKEEQRRKTERELKREEIERARRAEREERSKRMKEKEDKTMSMLRELAQARFGDGNVQSATLRGD</sequence>
<protein>
    <submittedName>
        <fullName evidence="2">Uncharacterized protein</fullName>
    </submittedName>
</protein>
<evidence type="ECO:0000313" key="2">
    <source>
        <dbReference type="EMBL" id="KAK5084566.1"/>
    </source>
</evidence>
<feature type="region of interest" description="Disordered" evidence="1">
    <location>
        <begin position="61"/>
        <end position="257"/>
    </location>
</feature>
<dbReference type="InterPro" id="IPR044688">
    <property type="entry name" value="SCI-1-like"/>
</dbReference>
<feature type="compositionally biased region" description="Polar residues" evidence="1">
    <location>
        <begin position="101"/>
        <end position="114"/>
    </location>
</feature>
<keyword evidence="3" id="KW-1185">Reference proteome</keyword>
<proteinExistence type="predicted"/>
<name>A0AAN7SYV3_9EURO</name>
<feature type="compositionally biased region" description="Basic and acidic residues" evidence="1">
    <location>
        <begin position="119"/>
        <end position="148"/>
    </location>
</feature>
<evidence type="ECO:0000256" key="1">
    <source>
        <dbReference type="SAM" id="MobiDB-lite"/>
    </source>
</evidence>